<keyword evidence="4 7" id="KW-0862">Zinc</keyword>
<dbReference type="InterPro" id="IPR032456">
    <property type="entry name" value="Peptidase_M48_N"/>
</dbReference>
<feature type="transmembrane region" description="Helical" evidence="9">
    <location>
        <begin position="49"/>
        <end position="73"/>
    </location>
</feature>
<comment type="caution">
    <text evidence="13">The sequence shown here is derived from an EMBL/GenBank/DDBJ whole genome shotgun (WGS) entry which is preliminary data.</text>
</comment>
<organism evidence="13 14">
    <name type="scientific">Congregibacter litoralis KT71</name>
    <dbReference type="NCBI Taxonomy" id="314285"/>
    <lineage>
        <taxon>Bacteria</taxon>
        <taxon>Pseudomonadati</taxon>
        <taxon>Pseudomonadota</taxon>
        <taxon>Gammaproteobacteria</taxon>
        <taxon>Cellvibrionales</taxon>
        <taxon>Halieaceae</taxon>
        <taxon>Congregibacter</taxon>
    </lineage>
</organism>
<dbReference type="InterPro" id="IPR027057">
    <property type="entry name" value="CAXX_Prtase_1"/>
</dbReference>
<dbReference type="Proteomes" id="UP000019205">
    <property type="component" value="Chromosome"/>
</dbReference>
<evidence type="ECO:0000256" key="9">
    <source>
        <dbReference type="SAM" id="Phobius"/>
    </source>
</evidence>
<evidence type="ECO:0000256" key="4">
    <source>
        <dbReference type="ARBA" id="ARBA00022833"/>
    </source>
</evidence>
<dbReference type="EC" id="3.4.24.84" evidence="13"/>
<feature type="transmembrane region" description="Helical" evidence="9">
    <location>
        <begin position="284"/>
        <end position="303"/>
    </location>
</feature>
<keyword evidence="2 7" id="KW-0479">Metal-binding</keyword>
<sequence length="421" mass="47382">MLRLLKLLTGGASFFLLVAATTAQGFDVEGSTRAYLSSTSADAIANTDGYVNTGYVVMLLDTVAAVLIAWLFLSRGWSRRWRELAEAKLKSPFARAFIYIPIYALVSSVLLFPLTWFSDFYTEHKYGLATQSFSAWFGDFLIEGGVTTLLFALFVGLLYLVIRRTQDNWWAWGSGLSVGFMLFALFISPVFIDPLFNEYRPMDEGPLKERILSIARANGMEVDDVKQVDASRQTNRVSANVSGLFGTARIALNDNLLNRADVDSVEAVMAHEIGHYVLNHPIKMMLALLPILLALFLLSHVIFRALLRRKGEDWGVRGIDDYAGFPLLVAILTVVGSLATPVFYRVVYVQEYEADLFAINATQNPDAWAEVALLTAEYRKLEPSEFEENWFNHHPSPYMRIYMAMRWKAEHLPGEAPDEVE</sequence>
<proteinExistence type="inferred from homology"/>
<reference evidence="13 14" key="1">
    <citation type="journal article" date="2007" name="Proc. Natl. Acad. Sci. U.S.A.">
        <title>Characterization of a marine gammaproteobacterium capable of aerobic anoxygenic photosynthesis.</title>
        <authorList>
            <person name="Fuchs B.M."/>
            <person name="Spring S."/>
            <person name="Teeling H."/>
            <person name="Quast C."/>
            <person name="Wulf J."/>
            <person name="Schattenhofer M."/>
            <person name="Yan S."/>
            <person name="Ferriera S."/>
            <person name="Johnson J."/>
            <person name="Glockner F.O."/>
            <person name="Amann R."/>
        </authorList>
    </citation>
    <scope>NUCLEOTIDE SEQUENCE [LARGE SCALE GENOMIC DNA]</scope>
    <source>
        <strain evidence="13">KT71</strain>
    </source>
</reference>
<comment type="similarity">
    <text evidence="8">Belongs to the peptidase M48 family.</text>
</comment>
<keyword evidence="3 8" id="KW-0378">Hydrolase</keyword>
<evidence type="ECO:0000313" key="14">
    <source>
        <dbReference type="Proteomes" id="UP000019205"/>
    </source>
</evidence>
<dbReference type="HOGENOM" id="CLU_025947_1_1_6"/>
<feature type="active site" description="Proton donor" evidence="6">
    <location>
        <position position="355"/>
    </location>
</feature>
<feature type="binding site" evidence="7">
    <location>
        <position position="271"/>
    </location>
    <ligand>
        <name>Zn(2+)</name>
        <dbReference type="ChEBI" id="CHEBI:29105"/>
        <note>catalytic</note>
    </ligand>
</feature>
<evidence type="ECO:0000259" key="12">
    <source>
        <dbReference type="Pfam" id="PF16491"/>
    </source>
</evidence>
<accession>A4AAX6</accession>
<evidence type="ECO:0000256" key="2">
    <source>
        <dbReference type="ARBA" id="ARBA00022723"/>
    </source>
</evidence>
<gene>
    <name evidence="13" type="ORF">KT71_11124</name>
</gene>
<dbReference type="GO" id="GO:0071586">
    <property type="term" value="P:CAAX-box protein processing"/>
    <property type="evidence" value="ECO:0007669"/>
    <property type="project" value="InterPro"/>
</dbReference>
<feature type="binding site" evidence="7">
    <location>
        <position position="275"/>
    </location>
    <ligand>
        <name>Zn(2+)</name>
        <dbReference type="ChEBI" id="CHEBI:29105"/>
        <note>catalytic</note>
    </ligand>
</feature>
<evidence type="ECO:0000259" key="11">
    <source>
        <dbReference type="Pfam" id="PF01435"/>
    </source>
</evidence>
<protein>
    <submittedName>
        <fullName evidence="13">Zn-dependent protease with chaperone function</fullName>
        <ecNumber evidence="13">3.4.24.84</ecNumber>
    </submittedName>
</protein>
<evidence type="ECO:0000256" key="8">
    <source>
        <dbReference type="RuleBase" id="RU003983"/>
    </source>
</evidence>
<dbReference type="eggNOG" id="COG0501">
    <property type="taxonomic scope" value="Bacteria"/>
</dbReference>
<keyword evidence="9" id="KW-0812">Transmembrane</keyword>
<evidence type="ECO:0000256" key="1">
    <source>
        <dbReference type="ARBA" id="ARBA00022670"/>
    </source>
</evidence>
<dbReference type="InterPro" id="IPR001915">
    <property type="entry name" value="Peptidase_M48"/>
</dbReference>
<keyword evidence="1 8" id="KW-0645">Protease</keyword>
<keyword evidence="5 8" id="KW-0482">Metalloprotease</keyword>
<feature type="transmembrane region" description="Helical" evidence="9">
    <location>
        <begin position="324"/>
        <end position="344"/>
    </location>
</feature>
<dbReference type="Pfam" id="PF16491">
    <property type="entry name" value="Peptidase_M48_N"/>
    <property type="match status" value="1"/>
</dbReference>
<evidence type="ECO:0000256" key="3">
    <source>
        <dbReference type="ARBA" id="ARBA00022801"/>
    </source>
</evidence>
<reference evidence="13 14" key="2">
    <citation type="journal article" date="2009" name="PLoS ONE">
        <title>The photosynthetic apparatus and its regulation in the aerobic gammaproteobacterium Congregibacter litoralis gen. nov., sp. nov.</title>
        <authorList>
            <person name="Spring S."/>
            <person name="Lunsdorf H."/>
            <person name="Fuchs B.M."/>
            <person name="Tindall B.J."/>
        </authorList>
    </citation>
    <scope>NUCLEOTIDE SEQUENCE [LARGE SCALE GENOMIC DNA]</scope>
    <source>
        <strain evidence="13">KT71</strain>
    </source>
</reference>
<name>A4AAX6_9GAMM</name>
<dbReference type="PANTHER" id="PTHR10120">
    <property type="entry name" value="CAAX PRENYL PROTEASE 1"/>
    <property type="match status" value="1"/>
</dbReference>
<feature type="active site" evidence="6">
    <location>
        <position position="272"/>
    </location>
</feature>
<keyword evidence="9" id="KW-1133">Transmembrane helix</keyword>
<keyword evidence="14" id="KW-1185">Reference proteome</keyword>
<dbReference type="CDD" id="cd07343">
    <property type="entry name" value="M48A_Zmpste24p_like"/>
    <property type="match status" value="1"/>
</dbReference>
<evidence type="ECO:0000256" key="10">
    <source>
        <dbReference type="SAM" id="SignalP"/>
    </source>
</evidence>
<dbReference type="STRING" id="314285.KT71_11124"/>
<evidence type="ECO:0000256" key="5">
    <source>
        <dbReference type="ARBA" id="ARBA00023049"/>
    </source>
</evidence>
<dbReference type="Pfam" id="PF01435">
    <property type="entry name" value="Peptidase_M48"/>
    <property type="match status" value="1"/>
</dbReference>
<evidence type="ECO:0000256" key="6">
    <source>
        <dbReference type="PIRSR" id="PIRSR627057-1"/>
    </source>
</evidence>
<dbReference type="GO" id="GO:0004222">
    <property type="term" value="F:metalloendopeptidase activity"/>
    <property type="evidence" value="ECO:0007669"/>
    <property type="project" value="InterPro"/>
</dbReference>
<feature type="transmembrane region" description="Helical" evidence="9">
    <location>
        <begin position="136"/>
        <end position="162"/>
    </location>
</feature>
<evidence type="ECO:0000256" key="7">
    <source>
        <dbReference type="PIRSR" id="PIRSR627057-2"/>
    </source>
</evidence>
<feature type="domain" description="Peptidase M48" evidence="11">
    <location>
        <begin position="203"/>
        <end position="402"/>
    </location>
</feature>
<dbReference type="GO" id="GO:0046872">
    <property type="term" value="F:metal ion binding"/>
    <property type="evidence" value="ECO:0007669"/>
    <property type="project" value="UniProtKB-KW"/>
</dbReference>
<feature type="signal peptide" evidence="10">
    <location>
        <begin position="1"/>
        <end position="25"/>
    </location>
</feature>
<dbReference type="EMBL" id="AAOA02000003">
    <property type="protein sequence ID" value="EAQ96848.1"/>
    <property type="molecule type" value="Genomic_DNA"/>
</dbReference>
<dbReference type="AlphaFoldDB" id="A4AAX6"/>
<feature type="transmembrane region" description="Helical" evidence="9">
    <location>
        <begin position="169"/>
        <end position="192"/>
    </location>
</feature>
<feature type="domain" description="CAAX prenyl protease 1 N-terminal" evidence="12">
    <location>
        <begin position="57"/>
        <end position="197"/>
    </location>
</feature>
<feature type="transmembrane region" description="Helical" evidence="9">
    <location>
        <begin position="93"/>
        <end position="116"/>
    </location>
</feature>
<keyword evidence="10" id="KW-0732">Signal</keyword>
<evidence type="ECO:0000313" key="13">
    <source>
        <dbReference type="EMBL" id="EAQ96848.1"/>
    </source>
</evidence>
<feature type="chain" id="PRO_5002664534" evidence="10">
    <location>
        <begin position="26"/>
        <end position="421"/>
    </location>
</feature>
<keyword evidence="9" id="KW-0472">Membrane</keyword>
<feature type="binding site" evidence="7">
    <location>
        <position position="351"/>
    </location>
    <ligand>
        <name>Zn(2+)</name>
        <dbReference type="ChEBI" id="CHEBI:29105"/>
        <note>catalytic</note>
    </ligand>
</feature>
<dbReference type="Gene3D" id="3.30.2010.10">
    <property type="entry name" value="Metalloproteases ('zincins'), catalytic domain"/>
    <property type="match status" value="1"/>
</dbReference>
<comment type="cofactor">
    <cofactor evidence="7 8">
        <name>Zn(2+)</name>
        <dbReference type="ChEBI" id="CHEBI:29105"/>
    </cofactor>
    <text evidence="7 8">Binds 1 zinc ion per subunit.</text>
</comment>